<dbReference type="EMBL" id="KL142374">
    <property type="protein sequence ID" value="KDR78892.1"/>
    <property type="molecule type" value="Genomic_DNA"/>
</dbReference>
<reference evidence="3" key="1">
    <citation type="journal article" date="2014" name="Proc. Natl. Acad. Sci. U.S.A.">
        <title>Extensive sampling of basidiomycete genomes demonstrates inadequacy of the white-rot/brown-rot paradigm for wood decay fungi.</title>
        <authorList>
            <person name="Riley R."/>
            <person name="Salamov A.A."/>
            <person name="Brown D.W."/>
            <person name="Nagy L.G."/>
            <person name="Floudas D."/>
            <person name="Held B.W."/>
            <person name="Levasseur A."/>
            <person name="Lombard V."/>
            <person name="Morin E."/>
            <person name="Otillar R."/>
            <person name="Lindquist E.A."/>
            <person name="Sun H."/>
            <person name="LaButti K.M."/>
            <person name="Schmutz J."/>
            <person name="Jabbour D."/>
            <person name="Luo H."/>
            <person name="Baker S.E."/>
            <person name="Pisabarro A.G."/>
            <person name="Walton J.D."/>
            <person name="Blanchette R.A."/>
            <person name="Henrissat B."/>
            <person name="Martin F."/>
            <person name="Cullen D."/>
            <person name="Hibbett D.S."/>
            <person name="Grigoriev I.V."/>
        </authorList>
    </citation>
    <scope>NUCLEOTIDE SEQUENCE [LARGE SCALE GENOMIC DNA]</scope>
    <source>
        <strain evidence="3">CBS 339.88</strain>
    </source>
</reference>
<evidence type="ECO:0000313" key="3">
    <source>
        <dbReference type="Proteomes" id="UP000027222"/>
    </source>
</evidence>
<keyword evidence="1" id="KW-1133">Transmembrane helix</keyword>
<organism evidence="2 3">
    <name type="scientific">Galerina marginata (strain CBS 339.88)</name>
    <dbReference type="NCBI Taxonomy" id="685588"/>
    <lineage>
        <taxon>Eukaryota</taxon>
        <taxon>Fungi</taxon>
        <taxon>Dikarya</taxon>
        <taxon>Basidiomycota</taxon>
        <taxon>Agaricomycotina</taxon>
        <taxon>Agaricomycetes</taxon>
        <taxon>Agaricomycetidae</taxon>
        <taxon>Agaricales</taxon>
        <taxon>Agaricineae</taxon>
        <taxon>Strophariaceae</taxon>
        <taxon>Galerina</taxon>
    </lineage>
</organism>
<dbReference type="Proteomes" id="UP000027222">
    <property type="component" value="Unassembled WGS sequence"/>
</dbReference>
<proteinExistence type="predicted"/>
<keyword evidence="1" id="KW-0812">Transmembrane</keyword>
<name>A0A067T960_GALM3</name>
<dbReference type="OrthoDB" id="2564485at2759"/>
<evidence type="ECO:0000313" key="2">
    <source>
        <dbReference type="EMBL" id="KDR78892.1"/>
    </source>
</evidence>
<keyword evidence="1" id="KW-0472">Membrane</keyword>
<protein>
    <recommendedName>
        <fullName evidence="4">Transmembrane protein</fullName>
    </recommendedName>
</protein>
<feature type="transmembrane region" description="Helical" evidence="1">
    <location>
        <begin position="21"/>
        <end position="40"/>
    </location>
</feature>
<dbReference type="HOGENOM" id="CLU_033918_0_0_1"/>
<evidence type="ECO:0008006" key="4">
    <source>
        <dbReference type="Google" id="ProtNLM"/>
    </source>
</evidence>
<dbReference type="STRING" id="685588.A0A067T960"/>
<keyword evidence="3" id="KW-1185">Reference proteome</keyword>
<feature type="transmembrane region" description="Helical" evidence="1">
    <location>
        <begin position="377"/>
        <end position="403"/>
    </location>
</feature>
<sequence>MPFTLQYNVTRNFRWRWFGPISVLGAFISLIFLVLLNIPLTGYETVVTFQDDFNATDSHWFYRWMPYRRPTPGTLCESHLFRVGDSFTTNYSFFEWNIDTIIKPNAGGSAISYSGTPLTFCDVSSVYLNGDLHTWTVDFTVVVACEQDNLFKITAKTFFSMGLLPGRYSPLLGLTRLFNDGTTDMRGAILDGVIRAASQDLGDRTYHALVASNYTTIMILSLEADFAFCPLSLGLAADCGIKPPKFAVSSAAVAYANATVLSYDSSDNVSDSNPYVLDADTEIPVHNILEAVYAAVRIDLGIPSLNNFILNPAFTNSTIYATFPATQWNSDAASRTSTLYYNWTNPEPGLRRFLPVNISGPAQIQVVYPCRFQQPKYIGPLLISVIVATLSMFSGGWALYILIATALAKRQDSSANRCYDHCSGQQTVADPSWFDTSADLQLDHLKRHEYQPIVS</sequence>
<accession>A0A067T960</accession>
<dbReference type="AlphaFoldDB" id="A0A067T960"/>
<evidence type="ECO:0000256" key="1">
    <source>
        <dbReference type="SAM" id="Phobius"/>
    </source>
</evidence>
<gene>
    <name evidence="2" type="ORF">GALMADRAFT_244536</name>
</gene>